<dbReference type="Proteomes" id="UP000075714">
    <property type="component" value="Unassembled WGS sequence"/>
</dbReference>
<accession>A0A150GSD2</accession>
<dbReference type="NCBIfam" id="TIGR01993">
    <property type="entry name" value="Pyr-5-nucltdase"/>
    <property type="match status" value="1"/>
</dbReference>
<evidence type="ECO:0000313" key="1">
    <source>
        <dbReference type="EMBL" id="KXZ52757.1"/>
    </source>
</evidence>
<dbReference type="PANTHER" id="PTHR12725">
    <property type="entry name" value="HALOACID DEHALOGENASE-LIKE HYDROLASE"/>
    <property type="match status" value="1"/>
</dbReference>
<dbReference type="InterPro" id="IPR006439">
    <property type="entry name" value="HAD-SF_hydro_IA"/>
</dbReference>
<comment type="caution">
    <text evidence="1">The sequence shown here is derived from an EMBL/GenBank/DDBJ whole genome shotgun (WGS) entry which is preliminary data.</text>
</comment>
<dbReference type="PANTHER" id="PTHR12725:SF117">
    <property type="entry name" value="HALOACID DEHALOGENASE-LIKE HYDROLASE"/>
    <property type="match status" value="1"/>
</dbReference>
<protein>
    <submittedName>
        <fullName evidence="1">Uncharacterized protein</fullName>
    </submittedName>
</protein>
<organism evidence="1 2">
    <name type="scientific">Gonium pectorale</name>
    <name type="common">Green alga</name>
    <dbReference type="NCBI Taxonomy" id="33097"/>
    <lineage>
        <taxon>Eukaryota</taxon>
        <taxon>Viridiplantae</taxon>
        <taxon>Chlorophyta</taxon>
        <taxon>core chlorophytes</taxon>
        <taxon>Chlorophyceae</taxon>
        <taxon>CS clade</taxon>
        <taxon>Chlamydomonadales</taxon>
        <taxon>Volvocaceae</taxon>
        <taxon>Gonium</taxon>
    </lineage>
</organism>
<dbReference type="Gene3D" id="3.40.50.1000">
    <property type="entry name" value="HAD superfamily/HAD-like"/>
    <property type="match status" value="1"/>
</dbReference>
<dbReference type="InterPro" id="IPR023214">
    <property type="entry name" value="HAD_sf"/>
</dbReference>
<dbReference type="EMBL" id="LSYV01000009">
    <property type="protein sequence ID" value="KXZ52757.1"/>
    <property type="molecule type" value="Genomic_DNA"/>
</dbReference>
<keyword evidence="2" id="KW-1185">Reference proteome</keyword>
<dbReference type="SUPFAM" id="SSF56784">
    <property type="entry name" value="HAD-like"/>
    <property type="match status" value="1"/>
</dbReference>
<evidence type="ECO:0000313" key="2">
    <source>
        <dbReference type="Proteomes" id="UP000075714"/>
    </source>
</evidence>
<reference evidence="2" key="1">
    <citation type="journal article" date="2016" name="Nat. Commun.">
        <title>The Gonium pectorale genome demonstrates co-option of cell cycle regulation during the evolution of multicellularity.</title>
        <authorList>
            <person name="Hanschen E.R."/>
            <person name="Marriage T.N."/>
            <person name="Ferris P.J."/>
            <person name="Hamaji T."/>
            <person name="Toyoda A."/>
            <person name="Fujiyama A."/>
            <person name="Neme R."/>
            <person name="Noguchi H."/>
            <person name="Minakuchi Y."/>
            <person name="Suzuki M."/>
            <person name="Kawai-Toyooka H."/>
            <person name="Smith D.R."/>
            <person name="Sparks H."/>
            <person name="Anderson J."/>
            <person name="Bakaric R."/>
            <person name="Luria V."/>
            <person name="Karger A."/>
            <person name="Kirschner M.W."/>
            <person name="Durand P.M."/>
            <person name="Michod R.E."/>
            <person name="Nozaki H."/>
            <person name="Olson B.J."/>
        </authorList>
    </citation>
    <scope>NUCLEOTIDE SEQUENCE [LARGE SCALE GENOMIC DNA]</scope>
    <source>
        <strain evidence="2">NIES-2863</strain>
    </source>
</reference>
<dbReference type="SFLD" id="SFLDG01132">
    <property type="entry name" value="C1.5.3:_5'-Nucleotidase_Like"/>
    <property type="match status" value="1"/>
</dbReference>
<dbReference type="STRING" id="33097.A0A150GSD2"/>
<proteinExistence type="predicted"/>
<dbReference type="InterPro" id="IPR010237">
    <property type="entry name" value="Pyr-5-nucltdase"/>
</dbReference>
<dbReference type="PRINTS" id="PR00413">
    <property type="entry name" value="HADHALOGNASE"/>
</dbReference>
<dbReference type="OrthoDB" id="1065058at2759"/>
<name>A0A150GSD2_GONPE</name>
<dbReference type="SFLD" id="SFLDS00003">
    <property type="entry name" value="Haloacid_Dehalogenase"/>
    <property type="match status" value="1"/>
</dbReference>
<sequence length="286" mass="30311">MTVGSGGAGGGPTKDATQPKVLLVDLDDTLYRCPKIPAIVKQRIQEYMVQKLGISEDEVAAKTLNLYLSHGTTLCGLVASGYRIDFDAWHEFVHQGALDYDTLLQPDPSLRDILCSIDLPKYILTNANKVHTERCLARLGLSDCFQGLFYFENVMELAAQRGIDVSHAVLCKPDPRIYSLVAEQLGVRLSEVLFFDDSARNVAAAHGLGAKTVLVGAEKPCPGADLALPTMHALPAAMPQLLDQPGLVHEHHARGHGRGADALVVGVGAGAGPSGSSAIAVSVPAS</sequence>
<dbReference type="InterPro" id="IPR036412">
    <property type="entry name" value="HAD-like_sf"/>
</dbReference>
<dbReference type="Gene3D" id="1.10.150.450">
    <property type="match status" value="1"/>
</dbReference>
<dbReference type="AlphaFoldDB" id="A0A150GSD2"/>
<dbReference type="Pfam" id="PF00702">
    <property type="entry name" value="Hydrolase"/>
    <property type="match status" value="1"/>
</dbReference>
<dbReference type="NCBIfam" id="TIGR01509">
    <property type="entry name" value="HAD-SF-IA-v3"/>
    <property type="match status" value="1"/>
</dbReference>
<gene>
    <name evidence="1" type="ORF">GPECTOR_8g148</name>
</gene>
<dbReference type="SFLD" id="SFLDG01129">
    <property type="entry name" value="C1.5:_HAD__Beta-PGM__Phosphata"/>
    <property type="match status" value="1"/>
</dbReference>